<dbReference type="EMBL" id="CP018632">
    <property type="protein sequence ID" value="ASJ71392.1"/>
    <property type="molecule type" value="Genomic_DNA"/>
</dbReference>
<protein>
    <recommendedName>
        <fullName evidence="1">Co-chaperone DjlA N-terminal domain-containing protein</fullName>
    </recommendedName>
</protein>
<reference evidence="2 3" key="1">
    <citation type="submission" date="2016-12" db="EMBL/GenBank/DDBJ databases">
        <authorList>
            <person name="Song W.-J."/>
            <person name="Kurnit D.M."/>
        </authorList>
    </citation>
    <scope>NUCLEOTIDE SEQUENCE [LARGE SCALE GENOMIC DNA]</scope>
    <source>
        <strain evidence="2 3">IMCC3135</strain>
    </source>
</reference>
<dbReference type="AlphaFoldDB" id="A0A2Z2NJ44"/>
<sequence>MITKWFDKIAAALDPNASAEVSALDIERVSAILLVEIARADHVIEQSELEAIKKALGQSGNLTQEELTTVVEEATSDVDGAVSLYEHVRLINDQFDQQSKIALVEQMWRVALADGNIDGYEEYTIRKLCDLLYIKHRDFMQTKLKVIEE</sequence>
<evidence type="ECO:0000259" key="1">
    <source>
        <dbReference type="Pfam" id="PF05099"/>
    </source>
</evidence>
<dbReference type="InterPro" id="IPR029024">
    <property type="entry name" value="TerB-like"/>
</dbReference>
<dbReference type="OrthoDB" id="5294347at2"/>
<dbReference type="RefSeq" id="WP_157735800.1">
    <property type="nucleotide sequence ID" value="NZ_CP018632.1"/>
</dbReference>
<proteinExistence type="predicted"/>
<dbReference type="KEGG" id="gai:IMCC3135_06425"/>
<gene>
    <name evidence="2" type="ORF">IMCC3135_06425</name>
</gene>
<feature type="domain" description="Co-chaperone DjlA N-terminal" evidence="1">
    <location>
        <begin position="30"/>
        <end position="143"/>
    </location>
</feature>
<dbReference type="InterPro" id="IPR007791">
    <property type="entry name" value="DjlA_N"/>
</dbReference>
<dbReference type="Gene3D" id="1.10.3680.10">
    <property type="entry name" value="TerB-like"/>
    <property type="match status" value="1"/>
</dbReference>
<evidence type="ECO:0000313" key="2">
    <source>
        <dbReference type="EMBL" id="ASJ71392.1"/>
    </source>
</evidence>
<name>A0A2Z2NJ44_9GAMM</name>
<accession>A0A2Z2NJ44</accession>
<dbReference type="CDD" id="cd07313">
    <property type="entry name" value="terB_like_2"/>
    <property type="match status" value="1"/>
</dbReference>
<dbReference type="Proteomes" id="UP000250079">
    <property type="component" value="Chromosome"/>
</dbReference>
<dbReference type="SUPFAM" id="SSF158682">
    <property type="entry name" value="TerB-like"/>
    <property type="match status" value="1"/>
</dbReference>
<keyword evidence="3" id="KW-1185">Reference proteome</keyword>
<evidence type="ECO:0000313" key="3">
    <source>
        <dbReference type="Proteomes" id="UP000250079"/>
    </source>
</evidence>
<organism evidence="2 3">
    <name type="scientific">Granulosicoccus antarcticus IMCC3135</name>
    <dbReference type="NCBI Taxonomy" id="1192854"/>
    <lineage>
        <taxon>Bacteria</taxon>
        <taxon>Pseudomonadati</taxon>
        <taxon>Pseudomonadota</taxon>
        <taxon>Gammaproteobacteria</taxon>
        <taxon>Chromatiales</taxon>
        <taxon>Granulosicoccaceae</taxon>
        <taxon>Granulosicoccus</taxon>
    </lineage>
</organism>
<dbReference type="Pfam" id="PF05099">
    <property type="entry name" value="TerB"/>
    <property type="match status" value="1"/>
</dbReference>